<organism evidence="8 9">
    <name type="scientific">Streptomyces violaceusniger (strain Tu 4113)</name>
    <dbReference type="NCBI Taxonomy" id="653045"/>
    <lineage>
        <taxon>Bacteria</taxon>
        <taxon>Bacillati</taxon>
        <taxon>Actinomycetota</taxon>
        <taxon>Actinomycetes</taxon>
        <taxon>Kitasatosporales</taxon>
        <taxon>Streptomycetaceae</taxon>
        <taxon>Streptomyces</taxon>
        <taxon>Streptomyces violaceusniger group</taxon>
    </lineage>
</organism>
<dbReference type="CDD" id="cd07385">
    <property type="entry name" value="MPP_YkuE_C"/>
    <property type="match status" value="1"/>
</dbReference>
<dbReference type="eggNOG" id="COG1408">
    <property type="taxonomic scope" value="Bacteria"/>
</dbReference>
<evidence type="ECO:0000256" key="4">
    <source>
        <dbReference type="ARBA" id="ARBA00061089"/>
    </source>
</evidence>
<dbReference type="GO" id="GO:0046872">
    <property type="term" value="F:metal ion binding"/>
    <property type="evidence" value="ECO:0007669"/>
    <property type="project" value="UniProtKB-KW"/>
</dbReference>
<dbReference type="PANTHER" id="PTHR31302:SF31">
    <property type="entry name" value="PHOSPHODIESTERASE YAEI"/>
    <property type="match status" value="1"/>
</dbReference>
<feature type="transmembrane region" description="Helical" evidence="6">
    <location>
        <begin position="6"/>
        <end position="24"/>
    </location>
</feature>
<keyword evidence="6" id="KW-1133">Transmembrane helix</keyword>
<protein>
    <submittedName>
        <fullName evidence="8">Metallophosphoesterase</fullName>
    </submittedName>
</protein>
<reference evidence="8" key="1">
    <citation type="submission" date="2011-08" db="EMBL/GenBank/DDBJ databases">
        <title>Complete sequence of chromosome of Streptomyces violaceusniger Tu 4113.</title>
        <authorList>
            <consortium name="US DOE Joint Genome Institute"/>
            <person name="Lucas S."/>
            <person name="Han J."/>
            <person name="Lapidus A."/>
            <person name="Cheng J.-F."/>
            <person name="Goodwin L."/>
            <person name="Pitluck S."/>
            <person name="Peters L."/>
            <person name="Ivanova N."/>
            <person name="Daligault H."/>
            <person name="Detter J.C."/>
            <person name="Han C."/>
            <person name="Tapia R."/>
            <person name="Land M."/>
            <person name="Hauser L."/>
            <person name="Kyrpides N."/>
            <person name="Ivanova N."/>
            <person name="Pagani I."/>
            <person name="Hagen A."/>
            <person name="Katz L."/>
            <person name="Fiedler H.-P."/>
            <person name="Keasling J."/>
            <person name="Fortman J."/>
            <person name="Woyke T."/>
        </authorList>
    </citation>
    <scope>NUCLEOTIDE SEQUENCE [LARGE SCALE GENOMIC DNA]</scope>
    <source>
        <strain evidence="8">Tu 4113</strain>
    </source>
</reference>
<dbReference type="GO" id="GO:0009245">
    <property type="term" value="P:lipid A biosynthetic process"/>
    <property type="evidence" value="ECO:0007669"/>
    <property type="project" value="TreeGrafter"/>
</dbReference>
<gene>
    <name evidence="8" type="ORF">Strvi_8620</name>
</gene>
<dbReference type="SUPFAM" id="SSF56300">
    <property type="entry name" value="Metallo-dependent phosphatases"/>
    <property type="match status" value="1"/>
</dbReference>
<feature type="region of interest" description="Disordered" evidence="5">
    <location>
        <begin position="109"/>
        <end position="134"/>
    </location>
</feature>
<evidence type="ECO:0000256" key="6">
    <source>
        <dbReference type="SAM" id="Phobius"/>
    </source>
</evidence>
<dbReference type="KEGG" id="svl:Strvi_8620"/>
<comment type="similarity">
    <text evidence="4">Belongs to the metallophosphoesterase superfamily.</text>
</comment>
<dbReference type="FunFam" id="3.60.21.10:FF:000028">
    <property type="entry name" value="Putative metallophosphoesterase"/>
    <property type="match status" value="1"/>
</dbReference>
<feature type="compositionally biased region" description="Low complexity" evidence="5">
    <location>
        <begin position="146"/>
        <end position="171"/>
    </location>
</feature>
<feature type="transmembrane region" description="Helical" evidence="6">
    <location>
        <begin position="76"/>
        <end position="100"/>
    </location>
</feature>
<dbReference type="InterPro" id="IPR029052">
    <property type="entry name" value="Metallo-depent_PP-like"/>
</dbReference>
<feature type="domain" description="Calcineurin-like phosphoesterase" evidence="7">
    <location>
        <begin position="466"/>
        <end position="628"/>
    </location>
</feature>
<dbReference type="HOGENOM" id="CLU_025443_5_0_11"/>
<dbReference type="AlphaFoldDB" id="G2P1H9"/>
<dbReference type="PANTHER" id="PTHR31302">
    <property type="entry name" value="TRANSMEMBRANE PROTEIN WITH METALLOPHOSPHOESTERASE DOMAIN-RELATED"/>
    <property type="match status" value="1"/>
</dbReference>
<proteinExistence type="inferred from homology"/>
<feature type="transmembrane region" description="Helical" evidence="6">
    <location>
        <begin position="44"/>
        <end position="64"/>
    </location>
</feature>
<dbReference type="InterPro" id="IPR004843">
    <property type="entry name" value="Calcineurin-like_PHP"/>
</dbReference>
<dbReference type="GO" id="GO:0016020">
    <property type="term" value="C:membrane"/>
    <property type="evidence" value="ECO:0007669"/>
    <property type="project" value="GOC"/>
</dbReference>
<dbReference type="InterPro" id="IPR051158">
    <property type="entry name" value="Metallophosphoesterase_sf"/>
</dbReference>
<comment type="cofactor">
    <cofactor evidence="1">
        <name>a divalent metal cation</name>
        <dbReference type="ChEBI" id="CHEBI:60240"/>
    </cofactor>
</comment>
<evidence type="ECO:0000313" key="9">
    <source>
        <dbReference type="Proteomes" id="UP000008703"/>
    </source>
</evidence>
<dbReference type="EMBL" id="CP002994">
    <property type="protein sequence ID" value="AEM87928.1"/>
    <property type="molecule type" value="Genomic_DNA"/>
</dbReference>
<keyword evidence="6" id="KW-0472">Membrane</keyword>
<accession>G2P1H9</accession>
<evidence type="ECO:0000256" key="5">
    <source>
        <dbReference type="SAM" id="MobiDB-lite"/>
    </source>
</evidence>
<dbReference type="Gene3D" id="3.60.21.10">
    <property type="match status" value="1"/>
</dbReference>
<keyword evidence="6" id="KW-0812">Transmembrane</keyword>
<evidence type="ECO:0000313" key="8">
    <source>
        <dbReference type="EMBL" id="AEM87928.1"/>
    </source>
</evidence>
<evidence type="ECO:0000259" key="7">
    <source>
        <dbReference type="Pfam" id="PF00149"/>
    </source>
</evidence>
<evidence type="ECO:0000256" key="3">
    <source>
        <dbReference type="ARBA" id="ARBA00022801"/>
    </source>
</evidence>
<keyword evidence="2" id="KW-0479">Metal-binding</keyword>
<dbReference type="Proteomes" id="UP000008703">
    <property type="component" value="Chromosome"/>
</dbReference>
<sequence>MVVLYVLIASAVIGLLTGVHWYVWRRLVGDTTARGGWARRTGTAAAFVLPLMSVGAVISGRAGAPFALQRVLAWPGYLWLALLLYLTLALLVGEAVRPLLGAWLGRRKPAEPAEPAEPADVRSTEGPAAVADAAAAAARTADAGSAVTADDTGAVGPAPAAVRADGREGTAAGDGAGGDGPVSAAASNAGVGTVAPEGSSGGVPTALADDSGAAATAVSDGGATAMANGTVAIRDGVGGAGRAAVDSPVGALDGPTGRASEGAAGLVKDAVGDGEGAAAASGAAASAGSVSDGAAKAAGGGAAKTATGGVVKVAAGAATKGPAAGAAKSAAKAAGGGAAKTATGGVVKVAAGAATKGPAAGAAKSAAKAAGGGAAKTATGGVAKVAAGAATKGPAAGAAKSAAEAATDGAAPAASRRLFVARAVAVGATAVAAGTVGYGTYTVLRGPRVKRITVPLAKLPRRAHGFRIAVVSDIHLGPILGRAHTQRVVEAVNRTNPDLIAVVGDLVDGSVADLGPAAEPLRALRARHGSYFVTGNHEYYSGADEWVDHVRELGLRPLENERTELPGFDLAGVNDVAGESEGQGPDFGKALGDRDRSRASVLLAHQPVVIHDAVKAGVDLQLSGHTHGGQVWPGTYVAELANPTAAGLERYGDTQLYVTRGAGAWGPPVRVGAPPDVTVVELASTRT</sequence>
<dbReference type="Pfam" id="PF00149">
    <property type="entry name" value="Metallophos"/>
    <property type="match status" value="1"/>
</dbReference>
<keyword evidence="3" id="KW-0378">Hydrolase</keyword>
<keyword evidence="9" id="KW-1185">Reference proteome</keyword>
<name>G2P1H9_STRV4</name>
<feature type="region of interest" description="Disordered" evidence="5">
    <location>
        <begin position="146"/>
        <end position="207"/>
    </location>
</feature>
<dbReference type="GO" id="GO:0008758">
    <property type="term" value="F:UDP-2,3-diacylglucosamine hydrolase activity"/>
    <property type="evidence" value="ECO:0007669"/>
    <property type="project" value="TreeGrafter"/>
</dbReference>
<evidence type="ECO:0000256" key="1">
    <source>
        <dbReference type="ARBA" id="ARBA00001968"/>
    </source>
</evidence>
<evidence type="ECO:0000256" key="2">
    <source>
        <dbReference type="ARBA" id="ARBA00022723"/>
    </source>
</evidence>